<evidence type="ECO:0000313" key="7">
    <source>
        <dbReference type="EMBL" id="BAI69686.1"/>
    </source>
</evidence>
<evidence type="ECO:0000256" key="3">
    <source>
        <dbReference type="ARBA" id="ARBA00022989"/>
    </source>
</evidence>
<protein>
    <recommendedName>
        <fullName evidence="6">TMEM205-like domain-containing protein</fullName>
    </recommendedName>
</protein>
<dbReference type="KEGG" id="hth:HTH_1232"/>
<evidence type="ECO:0000259" key="6">
    <source>
        <dbReference type="Pfam" id="PF13664"/>
    </source>
</evidence>
<name>D3DIN4_HYDTT</name>
<evidence type="ECO:0000256" key="2">
    <source>
        <dbReference type="ARBA" id="ARBA00022692"/>
    </source>
</evidence>
<dbReference type="AlphaFoldDB" id="D3DIN4"/>
<dbReference type="EMBL" id="AP011112">
    <property type="protein sequence ID" value="BAI69686.1"/>
    <property type="molecule type" value="Genomic_DNA"/>
</dbReference>
<evidence type="ECO:0000256" key="5">
    <source>
        <dbReference type="SAM" id="Phobius"/>
    </source>
</evidence>
<feature type="transmembrane region" description="Helical" evidence="5">
    <location>
        <begin position="108"/>
        <end position="128"/>
    </location>
</feature>
<keyword evidence="4 5" id="KW-0472">Membrane</keyword>
<dbReference type="OrthoDB" id="5397209at2"/>
<dbReference type="KEGG" id="hte:Hydth_1224"/>
<dbReference type="STRING" id="608538.HTH_1232"/>
<dbReference type="GO" id="GO:0016020">
    <property type="term" value="C:membrane"/>
    <property type="evidence" value="ECO:0007669"/>
    <property type="project" value="UniProtKB-SubCell"/>
</dbReference>
<proteinExistence type="predicted"/>
<keyword evidence="8" id="KW-1185">Reference proteome</keyword>
<dbReference type="InterPro" id="IPR025423">
    <property type="entry name" value="TMEM205-like"/>
</dbReference>
<evidence type="ECO:0000256" key="4">
    <source>
        <dbReference type="ARBA" id="ARBA00023136"/>
    </source>
</evidence>
<evidence type="ECO:0000313" key="8">
    <source>
        <dbReference type="Proteomes" id="UP000002574"/>
    </source>
</evidence>
<reference evidence="7 8" key="1">
    <citation type="journal article" date="2010" name="J. Bacteriol.">
        <title>Complete genome sequence of the thermophilic, obligately chemolithoautotrophic hydrogen-oxidizing bacterium Hydrogenobacter thermophilus TK-6.</title>
        <authorList>
            <person name="Arai H."/>
            <person name="Kanbe H."/>
            <person name="Ishii M."/>
            <person name="Igarashi Y."/>
        </authorList>
    </citation>
    <scope>NUCLEOTIDE SEQUENCE [LARGE SCALE GENOMIC DNA]</scope>
    <source>
        <strain evidence="8">DSM 6534 / IAM 12695 / TK-6 [Tokyo]</strain>
    </source>
</reference>
<keyword evidence="3 5" id="KW-1133">Transmembrane helix</keyword>
<comment type="subcellular location">
    <subcellularLocation>
        <location evidence="1">Membrane</location>
    </subcellularLocation>
</comment>
<feature type="domain" description="TMEM205-like" evidence="6">
    <location>
        <begin position="8"/>
        <end position="96"/>
    </location>
</feature>
<organism evidence="7 8">
    <name type="scientific">Hydrogenobacter thermophilus (strain DSM 6534 / IAM 12695 / TK-6)</name>
    <dbReference type="NCBI Taxonomy" id="608538"/>
    <lineage>
        <taxon>Bacteria</taxon>
        <taxon>Pseudomonadati</taxon>
        <taxon>Aquificota</taxon>
        <taxon>Aquificia</taxon>
        <taxon>Aquificales</taxon>
        <taxon>Aquificaceae</taxon>
        <taxon>Hydrogenobacter</taxon>
    </lineage>
</organism>
<feature type="transmembrane region" description="Helical" evidence="5">
    <location>
        <begin position="44"/>
        <end position="61"/>
    </location>
</feature>
<sequence>MLKLLLFLNSFYLGLGTFFSFYVAPTLFRVLEKEQAGRVVEKVFPAYFGVGLVIALVSLVLSLKLGRWLALLALINLLVLAFQEFYVLPLSHQLKLIDYQAFMRWHGISMVLNVLSLLLVFVFCLLLLKR</sequence>
<dbReference type="Proteomes" id="UP000002574">
    <property type="component" value="Chromosome"/>
</dbReference>
<gene>
    <name evidence="7" type="ordered locus">HTH_1232</name>
</gene>
<keyword evidence="2 5" id="KW-0812">Transmembrane</keyword>
<evidence type="ECO:0000256" key="1">
    <source>
        <dbReference type="ARBA" id="ARBA00004370"/>
    </source>
</evidence>
<dbReference type="Pfam" id="PF13664">
    <property type="entry name" value="DUF4149"/>
    <property type="match status" value="1"/>
</dbReference>
<accession>D3DIN4</accession>
<feature type="transmembrane region" description="Helical" evidence="5">
    <location>
        <begin position="68"/>
        <end position="88"/>
    </location>
</feature>
<dbReference type="RefSeq" id="WP_012963866.1">
    <property type="nucleotide sequence ID" value="NC_013799.1"/>
</dbReference>